<dbReference type="InterPro" id="IPR029069">
    <property type="entry name" value="HotDog_dom_sf"/>
</dbReference>
<organism evidence="4 5">
    <name type="scientific">Tanticharoenia sakaeratensis NBRC 103193</name>
    <dbReference type="NCBI Taxonomy" id="1231623"/>
    <lineage>
        <taxon>Bacteria</taxon>
        <taxon>Pseudomonadati</taxon>
        <taxon>Pseudomonadota</taxon>
        <taxon>Alphaproteobacteria</taxon>
        <taxon>Acetobacterales</taxon>
        <taxon>Acetobacteraceae</taxon>
        <taxon>Tanticharoenia</taxon>
    </lineage>
</organism>
<gene>
    <name evidence="4" type="ORF">Tasa_015_039</name>
</gene>
<evidence type="ECO:0000259" key="3">
    <source>
        <dbReference type="Pfam" id="PF22818"/>
    </source>
</evidence>
<dbReference type="InterPro" id="IPR050237">
    <property type="entry name" value="ATP-dep_AMP-bd_enzyme"/>
</dbReference>
<dbReference type="OrthoDB" id="9787658at2"/>
<protein>
    <submittedName>
        <fullName evidence="4">Uncharacterized protein</fullName>
    </submittedName>
</protein>
<dbReference type="EMBL" id="BALE01000015">
    <property type="protein sequence ID" value="GAN54050.1"/>
    <property type="molecule type" value="Genomic_DNA"/>
</dbReference>
<dbReference type="Gene3D" id="3.40.50.12780">
    <property type="entry name" value="N-terminal domain of ligase-like"/>
    <property type="match status" value="1"/>
</dbReference>
<keyword evidence="1" id="KW-0436">Ligase</keyword>
<dbReference type="AlphaFoldDB" id="A0A0D6MKR4"/>
<dbReference type="PANTHER" id="PTHR43767:SF8">
    <property type="entry name" value="LONG-CHAIN-FATTY-ACID--COA LIGASE"/>
    <property type="match status" value="1"/>
</dbReference>
<evidence type="ECO:0000313" key="4">
    <source>
        <dbReference type="EMBL" id="GAN54050.1"/>
    </source>
</evidence>
<dbReference type="InterPro" id="IPR054545">
    <property type="entry name" value="ApeI-like"/>
</dbReference>
<feature type="domain" description="ApeI dehydratase-like" evidence="3">
    <location>
        <begin position="449"/>
        <end position="522"/>
    </location>
</feature>
<name>A0A0D6MKR4_9PROT</name>
<dbReference type="Gene3D" id="3.10.129.10">
    <property type="entry name" value="Hotdog Thioesterase"/>
    <property type="match status" value="1"/>
</dbReference>
<evidence type="ECO:0000256" key="1">
    <source>
        <dbReference type="ARBA" id="ARBA00022598"/>
    </source>
</evidence>
<evidence type="ECO:0000259" key="2">
    <source>
        <dbReference type="Pfam" id="PF00501"/>
    </source>
</evidence>
<dbReference type="PANTHER" id="PTHR43767">
    <property type="entry name" value="LONG-CHAIN-FATTY-ACID--COA LIGASE"/>
    <property type="match status" value="1"/>
</dbReference>
<dbReference type="Proteomes" id="UP000032679">
    <property type="component" value="Unassembled WGS sequence"/>
</dbReference>
<reference evidence="4 5" key="1">
    <citation type="submission" date="2012-10" db="EMBL/GenBank/DDBJ databases">
        <title>Genome sequencing of Tanticharoenia sakaeratensis NBRC 103193.</title>
        <authorList>
            <person name="Azuma Y."/>
            <person name="Hadano H."/>
            <person name="Hirakawa H."/>
            <person name="Matsushita K."/>
        </authorList>
    </citation>
    <scope>NUCLEOTIDE SEQUENCE [LARGE SCALE GENOMIC DNA]</scope>
    <source>
        <strain evidence="4 5">NBRC 103193</strain>
    </source>
</reference>
<dbReference type="Pfam" id="PF22818">
    <property type="entry name" value="ApeI-like"/>
    <property type="match status" value="1"/>
</dbReference>
<dbReference type="SUPFAM" id="SSF54637">
    <property type="entry name" value="Thioesterase/thiol ester dehydrase-isomerase"/>
    <property type="match status" value="1"/>
</dbReference>
<evidence type="ECO:0000313" key="5">
    <source>
        <dbReference type="Proteomes" id="UP000032679"/>
    </source>
</evidence>
<accession>A0A0D6MKR4</accession>
<proteinExistence type="predicted"/>
<keyword evidence="5" id="KW-1185">Reference proteome</keyword>
<dbReference type="SUPFAM" id="SSF56801">
    <property type="entry name" value="Acetyl-CoA synthetase-like"/>
    <property type="match status" value="1"/>
</dbReference>
<dbReference type="STRING" id="1231623.Tasa_015_039"/>
<sequence>MNAGPSMASAVDHDLDFRLVHDPDRAVFHTADGPLTGRQLLKAAHATAAALPDTPIVPLCNSVHGFTVLFLAAILRGHPVLLSSDRTPARFLALARAHDATCVGFEDDQGTDQAVDGALILPRTDGAGAECADDPEIPADRLVAVVFTSGSTGAPVAHEKRWGALVARSIAARVLLDPETAPATAIGTVPPYHMYGFETLVLQALHTRGATAVGPAFYPADWQARLASAPAPRLLVTTPLQLRSLIRAGLVLPATARVVSAAAPLDEALAREAESALNAPVMEIYGATEIGSVALRRTIEGARWQLYDGVMLDATGETATIAAPGAPAYPLSDVVEADGAGGFRLLGRLSDMVKLGGKRASLAALNGALLAIPGVEDGAFLPPPEDGPGARMQVFASVKGVAAQEVLQGLRAVVEPAFLPRAVRIVDVLPRNAVGKLTMQALRELAEASSERFIGDFVVAGDHAALPGHFPGLPVVPGVMLLDAAMTLAGVKPPARIDLVKFVRPVGSDMQVRFFLKDDGDKLRLTGRQDDAIVLRAVISR</sequence>
<dbReference type="Gene3D" id="3.30.300.30">
    <property type="match status" value="1"/>
</dbReference>
<dbReference type="InterPro" id="IPR045851">
    <property type="entry name" value="AMP-bd_C_sf"/>
</dbReference>
<dbReference type="Pfam" id="PF00501">
    <property type="entry name" value="AMP-binding"/>
    <property type="match status" value="1"/>
</dbReference>
<dbReference type="InterPro" id="IPR000873">
    <property type="entry name" value="AMP-dep_synth/lig_dom"/>
</dbReference>
<dbReference type="GO" id="GO:0016874">
    <property type="term" value="F:ligase activity"/>
    <property type="evidence" value="ECO:0007669"/>
    <property type="project" value="UniProtKB-KW"/>
</dbReference>
<dbReference type="InterPro" id="IPR042099">
    <property type="entry name" value="ANL_N_sf"/>
</dbReference>
<feature type="domain" description="AMP-dependent synthetase/ligase" evidence="2">
    <location>
        <begin position="22"/>
        <end position="296"/>
    </location>
</feature>
<comment type="caution">
    <text evidence="4">The sequence shown here is derived from an EMBL/GenBank/DDBJ whole genome shotgun (WGS) entry which is preliminary data.</text>
</comment>
<dbReference type="RefSeq" id="WP_084712143.1">
    <property type="nucleotide sequence ID" value="NZ_BALE01000015.1"/>
</dbReference>